<name>A0A834R1V5_SARSC</name>
<dbReference type="EMBL" id="WVUK01000066">
    <property type="protein sequence ID" value="KAF7488195.1"/>
    <property type="molecule type" value="Genomic_DNA"/>
</dbReference>
<evidence type="ECO:0000313" key="3">
    <source>
        <dbReference type="Proteomes" id="UP000070412"/>
    </source>
</evidence>
<dbReference type="EnsemblMetazoa" id="SSS_4448s_mrna">
    <property type="protein sequence ID" value="KAF7488195.1"/>
    <property type="gene ID" value="SSS_4448"/>
</dbReference>
<keyword evidence="3" id="KW-1185">Reference proteome</keyword>
<evidence type="ECO:0000313" key="1">
    <source>
        <dbReference type="EMBL" id="KAF7488195.1"/>
    </source>
</evidence>
<protein>
    <submittedName>
        <fullName evidence="1 2">Uncharacterized protein</fullName>
    </submittedName>
</protein>
<accession>A0A834R1V5</accession>
<proteinExistence type="predicted"/>
<reference evidence="3" key="1">
    <citation type="journal article" date="2020" name="PLoS Negl. Trop. Dis.">
        <title>High-quality nuclear genome for Sarcoptes scabiei-A critical resource for a neglected parasite.</title>
        <authorList>
            <person name="Korhonen P.K."/>
            <person name="Gasser R.B."/>
            <person name="Ma G."/>
            <person name="Wang T."/>
            <person name="Stroehlein A.J."/>
            <person name="Young N.D."/>
            <person name="Ang C.S."/>
            <person name="Fernando D.D."/>
            <person name="Lu H.C."/>
            <person name="Taylor S."/>
            <person name="Reynolds S.L."/>
            <person name="Mofiz E."/>
            <person name="Najaraj S.H."/>
            <person name="Gowda H."/>
            <person name="Madugundu A."/>
            <person name="Renuse S."/>
            <person name="Holt D."/>
            <person name="Pandey A."/>
            <person name="Papenfuss A.T."/>
            <person name="Fischer K."/>
        </authorList>
    </citation>
    <scope>NUCLEOTIDE SEQUENCE [LARGE SCALE GENOMIC DNA]</scope>
</reference>
<organism evidence="1">
    <name type="scientific">Sarcoptes scabiei</name>
    <name type="common">Itch mite</name>
    <name type="synonym">Acarus scabiei</name>
    <dbReference type="NCBI Taxonomy" id="52283"/>
    <lineage>
        <taxon>Eukaryota</taxon>
        <taxon>Metazoa</taxon>
        <taxon>Ecdysozoa</taxon>
        <taxon>Arthropoda</taxon>
        <taxon>Chelicerata</taxon>
        <taxon>Arachnida</taxon>
        <taxon>Acari</taxon>
        <taxon>Acariformes</taxon>
        <taxon>Sarcoptiformes</taxon>
        <taxon>Astigmata</taxon>
        <taxon>Psoroptidia</taxon>
        <taxon>Sarcoptoidea</taxon>
        <taxon>Sarcoptidae</taxon>
        <taxon>Sarcoptinae</taxon>
        <taxon>Sarcoptes</taxon>
    </lineage>
</organism>
<dbReference type="Proteomes" id="UP000070412">
    <property type="component" value="Unassembled WGS sequence"/>
</dbReference>
<reference evidence="1" key="2">
    <citation type="submission" date="2020-01" db="EMBL/GenBank/DDBJ databases">
        <authorList>
            <person name="Korhonen P.K.K."/>
            <person name="Guangxu M.G."/>
            <person name="Wang T.W."/>
            <person name="Stroehlein A.J.S."/>
            <person name="Young N.D."/>
            <person name="Ang C.-S.A."/>
            <person name="Fernando D.W.F."/>
            <person name="Lu H.L."/>
            <person name="Taylor S.T."/>
            <person name="Ehtesham M.E.M."/>
            <person name="Najaraj S.H.N."/>
            <person name="Harsha G.H.G."/>
            <person name="Madugundu A.M."/>
            <person name="Renuse S.R."/>
            <person name="Holt D.H."/>
            <person name="Pandey A.P."/>
            <person name="Papenfuss A.P."/>
            <person name="Gasser R.B.G."/>
            <person name="Fischer K.F."/>
        </authorList>
    </citation>
    <scope>NUCLEOTIDE SEQUENCE</scope>
    <source>
        <strain evidence="1">SSS_KF_BRIS2020</strain>
    </source>
</reference>
<sequence>MCKTTAIVYRKVPHTIIKKVPVIKEVIKTIKVPVYVERHHHHRHRLDDKISYPIAKIYDPHPPHQGHQQQVHHILSDRYQSKFDKIHHNQIPMANKNYLDDNELGEFDRGFLPFYKSIFIPIYNDTFDGFEERKEIGMEWNLRKYPKLSSVSRYRERKEGKHLAK</sequence>
<reference evidence="2" key="3">
    <citation type="submission" date="2022-06" db="UniProtKB">
        <authorList>
            <consortium name="EnsemblMetazoa"/>
        </authorList>
    </citation>
    <scope>IDENTIFICATION</scope>
</reference>
<gene>
    <name evidence="1" type="ORF">SSS_4448</name>
</gene>
<evidence type="ECO:0000313" key="2">
    <source>
        <dbReference type="EnsemblMetazoa" id="KAF7488195.1"/>
    </source>
</evidence>
<dbReference type="AlphaFoldDB" id="A0A834R1V5"/>